<comment type="caution">
    <text evidence="1">The sequence shown here is derived from an EMBL/GenBank/DDBJ whole genome shotgun (WGS) entry which is preliminary data.</text>
</comment>
<name>A0ACB8FZJ3_9SAUR</name>
<evidence type="ECO:0000313" key="1">
    <source>
        <dbReference type="EMBL" id="KAH8012460.1"/>
    </source>
</evidence>
<reference evidence="1" key="1">
    <citation type="submission" date="2021-08" db="EMBL/GenBank/DDBJ databases">
        <title>The first chromosome-level gecko genome reveals the dynamic sex chromosomes of Neotropical dwarf geckos (Sphaerodactylidae: Sphaerodactylus).</title>
        <authorList>
            <person name="Pinto B.J."/>
            <person name="Keating S.E."/>
            <person name="Gamble T."/>
        </authorList>
    </citation>
    <scope>NUCLEOTIDE SEQUENCE</scope>
    <source>
        <strain evidence="1">TG3544</strain>
    </source>
</reference>
<keyword evidence="2" id="KW-1185">Reference proteome</keyword>
<dbReference type="Proteomes" id="UP000827872">
    <property type="component" value="Linkage Group LG13"/>
</dbReference>
<sequence length="166" mass="18722">MLWLSKAYTLEIFLVSQWNLSLLPLNIPGGVFMPVFAKYISSLLPDQLQRVQVTSHRKCLPGQFGEESGALLLWNQFLQTRFQICFFLPSQGSQNLIVLLFGNFSSLFPGLKLFFTFPRAVSVLVFCPTLASLQQRCFPKCLYDVALCLSCFSSLPPPPPPTNRLL</sequence>
<organism evidence="1 2">
    <name type="scientific">Sphaerodactylus townsendi</name>
    <dbReference type="NCBI Taxonomy" id="933632"/>
    <lineage>
        <taxon>Eukaryota</taxon>
        <taxon>Metazoa</taxon>
        <taxon>Chordata</taxon>
        <taxon>Craniata</taxon>
        <taxon>Vertebrata</taxon>
        <taxon>Euteleostomi</taxon>
        <taxon>Lepidosauria</taxon>
        <taxon>Squamata</taxon>
        <taxon>Bifurcata</taxon>
        <taxon>Gekkota</taxon>
        <taxon>Sphaerodactylidae</taxon>
        <taxon>Sphaerodactylus</taxon>
    </lineage>
</organism>
<evidence type="ECO:0000313" key="2">
    <source>
        <dbReference type="Proteomes" id="UP000827872"/>
    </source>
</evidence>
<dbReference type="EMBL" id="CM037626">
    <property type="protein sequence ID" value="KAH8012460.1"/>
    <property type="molecule type" value="Genomic_DNA"/>
</dbReference>
<proteinExistence type="predicted"/>
<protein>
    <submittedName>
        <fullName evidence="1">Uncharacterized protein</fullName>
    </submittedName>
</protein>
<gene>
    <name evidence="1" type="ORF">K3G42_018105</name>
</gene>
<accession>A0ACB8FZJ3</accession>